<keyword evidence="5" id="KW-1185">Reference proteome</keyword>
<dbReference type="Gene3D" id="2.40.50.40">
    <property type="match status" value="1"/>
</dbReference>
<dbReference type="InterPro" id="IPR000953">
    <property type="entry name" value="Chromo/chromo_shadow_dom"/>
</dbReference>
<evidence type="ECO:0000256" key="1">
    <source>
        <dbReference type="ARBA" id="ARBA00011353"/>
    </source>
</evidence>
<protein>
    <recommendedName>
        <fullName evidence="3">Chromo domain-containing protein</fullName>
    </recommendedName>
</protein>
<dbReference type="InterPro" id="IPR016197">
    <property type="entry name" value="Chromo-like_dom_sf"/>
</dbReference>
<dbReference type="AlphaFoldDB" id="A0A2K0UQ70"/>
<dbReference type="OrthoDB" id="5430502at2759"/>
<accession>A0A2K0UQ70</accession>
<sequence length="111" mass="13203">MKHLLPAYADDFVDEQPGPVEGEPIDENRYKVNFIIKRQVRRLRRNATPFKGFLIRWKGWGPEHDQWVKTADISEELMESFRKKHPKQFNNKGLRRSGQTKRIPKKISETD</sequence>
<comment type="subunit">
    <text evidence="1">Component of the NuA4 histone acetyltransferase complex.</text>
</comment>
<feature type="compositionally biased region" description="Basic residues" evidence="2">
    <location>
        <begin position="82"/>
        <end position="105"/>
    </location>
</feature>
<gene>
    <name evidence="4" type="ORF">FNYG_14750</name>
</gene>
<reference evidence="4 5" key="1">
    <citation type="submission" date="2017-06" db="EMBL/GenBank/DDBJ databases">
        <title>Genome of Fusarium nygamai isolate CS10214.</title>
        <authorList>
            <person name="Gardiner D.M."/>
            <person name="Obanor F."/>
            <person name="Kazan K."/>
        </authorList>
    </citation>
    <scope>NUCLEOTIDE SEQUENCE [LARGE SCALE GENOMIC DNA]</scope>
    <source>
        <strain evidence="4 5">CS10214</strain>
    </source>
</reference>
<evidence type="ECO:0000256" key="2">
    <source>
        <dbReference type="SAM" id="MobiDB-lite"/>
    </source>
</evidence>
<dbReference type="EMBL" id="MTQA01000402">
    <property type="protein sequence ID" value="PNP59924.1"/>
    <property type="molecule type" value="Genomic_DNA"/>
</dbReference>
<comment type="caution">
    <text evidence="4">The sequence shown here is derived from an EMBL/GenBank/DDBJ whole genome shotgun (WGS) entry which is preliminary data.</text>
</comment>
<dbReference type="InterPro" id="IPR023780">
    <property type="entry name" value="Chromo_domain"/>
</dbReference>
<dbReference type="CDD" id="cd00024">
    <property type="entry name" value="CD_CSD"/>
    <property type="match status" value="1"/>
</dbReference>
<dbReference type="Proteomes" id="UP000236664">
    <property type="component" value="Unassembled WGS sequence"/>
</dbReference>
<feature type="region of interest" description="Disordered" evidence="2">
    <location>
        <begin position="81"/>
        <end position="111"/>
    </location>
</feature>
<evidence type="ECO:0000313" key="5">
    <source>
        <dbReference type="Proteomes" id="UP000236664"/>
    </source>
</evidence>
<dbReference type="SMART" id="SM00298">
    <property type="entry name" value="CHROMO"/>
    <property type="match status" value="1"/>
</dbReference>
<dbReference type="GO" id="GO:0006338">
    <property type="term" value="P:chromatin remodeling"/>
    <property type="evidence" value="ECO:0007669"/>
    <property type="project" value="UniProtKB-ARBA"/>
</dbReference>
<proteinExistence type="predicted"/>
<feature type="domain" description="Chromo" evidence="3">
    <location>
        <begin position="29"/>
        <end position="86"/>
    </location>
</feature>
<dbReference type="SUPFAM" id="SSF54160">
    <property type="entry name" value="Chromo domain-like"/>
    <property type="match status" value="1"/>
</dbReference>
<evidence type="ECO:0000313" key="4">
    <source>
        <dbReference type="EMBL" id="PNP59924.1"/>
    </source>
</evidence>
<evidence type="ECO:0000259" key="3">
    <source>
        <dbReference type="SMART" id="SM00298"/>
    </source>
</evidence>
<dbReference type="Pfam" id="PF00385">
    <property type="entry name" value="Chromo"/>
    <property type="match status" value="1"/>
</dbReference>
<organism evidence="4 5">
    <name type="scientific">Gibberella nygamai</name>
    <name type="common">Bean root rot disease fungus</name>
    <name type="synonym">Fusarium nygamai</name>
    <dbReference type="NCBI Taxonomy" id="42673"/>
    <lineage>
        <taxon>Eukaryota</taxon>
        <taxon>Fungi</taxon>
        <taxon>Dikarya</taxon>
        <taxon>Ascomycota</taxon>
        <taxon>Pezizomycotina</taxon>
        <taxon>Sordariomycetes</taxon>
        <taxon>Hypocreomycetidae</taxon>
        <taxon>Hypocreales</taxon>
        <taxon>Nectriaceae</taxon>
        <taxon>Fusarium</taxon>
        <taxon>Fusarium fujikuroi species complex</taxon>
    </lineage>
</organism>
<name>A0A2K0UQ70_GIBNY</name>